<evidence type="ECO:0000256" key="1">
    <source>
        <dbReference type="SAM" id="MobiDB-lite"/>
    </source>
</evidence>
<protein>
    <submittedName>
        <fullName evidence="2">ATP/GTP-binding protein</fullName>
    </submittedName>
</protein>
<reference evidence="2 3" key="1">
    <citation type="submission" date="2020-09" db="EMBL/GenBank/DDBJ databases">
        <title>Investigation of environmental microbe.</title>
        <authorList>
            <person name="Ou Y."/>
            <person name="Kang Q."/>
        </authorList>
    </citation>
    <scope>NUCLEOTIDE SEQUENCE [LARGE SCALE GENOMIC DNA]</scope>
    <source>
        <strain evidence="2 3">KJZ-9</strain>
        <plasmid evidence="2 3">p1</plasmid>
    </source>
</reference>
<sequence>MMKTLLKKKSQSARIDELLSSSYAARTSAEERKLEEVSDTSAVTDAALGEPVGIVKDEKKKKSKKPFRPNREQKRSAAKAERKAKAAQRAQERHAQNANRWYSGQRNLLLDKLGTYELLRPEIRSTTRQMEAGQLAVSQSPTGMNGLLMGTETEGDWPVCHDTFTSYGVSITSPNTAVLGDVGAGKSSFMKTWCVLRPLMLGRRVVILDKKSQTDHSGQEIGVGEYTPLARRLGVEPIRFVIGGGEKATCINILDPAITAAVNYNPDKAAATPEGNPANQAMLLRSIIAEVLGRPLNPKEGKALRVAHKRALYQAKEADRVAVISDIIDLLKHPHEEDAEDFGGTAEDLRLWGLDPAFELERMVEDDLAGLFDGPTTQNVSLTGGLMVFDLSALPESGPALSVVMTIINTWLANMLRHQKRIVPTHLVVEEAWHLVRGSFAEVTRQNTKLSRGLGLSSNFAFHHLSDIPADSPAISMIKECDTILCYRQARSDDGQMMERLFDFPAGTAQVLQVLQTGVALCKIGTKKPFVLNHLRSDLEKVLTDTDAGMTSTATTTLV</sequence>
<feature type="region of interest" description="Disordered" evidence="1">
    <location>
        <begin position="53"/>
        <end position="78"/>
    </location>
</feature>
<dbReference type="InterPro" id="IPR051162">
    <property type="entry name" value="T4SS_component"/>
</dbReference>
<keyword evidence="3" id="KW-1185">Reference proteome</keyword>
<accession>A0A7S6WWH9</accession>
<dbReference type="SUPFAM" id="SSF52540">
    <property type="entry name" value="P-loop containing nucleoside triphosphate hydrolases"/>
    <property type="match status" value="1"/>
</dbReference>
<feature type="region of interest" description="Disordered" evidence="1">
    <location>
        <begin position="1"/>
        <end position="41"/>
    </location>
</feature>
<dbReference type="Gene3D" id="3.40.50.300">
    <property type="entry name" value="P-loop containing nucleotide triphosphate hydrolases"/>
    <property type="match status" value="2"/>
</dbReference>
<feature type="compositionally biased region" description="Basic residues" evidence="1">
    <location>
        <begin position="1"/>
        <end position="11"/>
    </location>
</feature>
<evidence type="ECO:0000313" key="2">
    <source>
        <dbReference type="EMBL" id="QOW64890.1"/>
    </source>
</evidence>
<dbReference type="PANTHER" id="PTHR30121">
    <property type="entry name" value="UNCHARACTERIZED PROTEIN YJGR-RELATED"/>
    <property type="match status" value="1"/>
</dbReference>
<dbReference type="RefSeq" id="WP_202939922.1">
    <property type="nucleotide sequence ID" value="NZ_CP062957.1"/>
</dbReference>
<feature type="compositionally biased region" description="Basic and acidic residues" evidence="1">
    <location>
        <begin position="69"/>
        <end position="78"/>
    </location>
</feature>
<dbReference type="AlphaFoldDB" id="A0A7S6WWH9"/>
<dbReference type="PANTHER" id="PTHR30121:SF6">
    <property type="entry name" value="SLR6007 PROTEIN"/>
    <property type="match status" value="1"/>
</dbReference>
<name>A0A7S6WWH9_9MICC</name>
<keyword evidence="2" id="KW-0614">Plasmid</keyword>
<dbReference type="KEGG" id="rama:IDM48_11385"/>
<dbReference type="Proteomes" id="UP000516421">
    <property type="component" value="Plasmid p1"/>
</dbReference>
<proteinExistence type="predicted"/>
<geneLocation type="plasmid" evidence="2 3">
    <name>p1</name>
</geneLocation>
<evidence type="ECO:0000313" key="3">
    <source>
        <dbReference type="Proteomes" id="UP000516421"/>
    </source>
</evidence>
<gene>
    <name evidence="2" type="ORF">IDM48_11385</name>
</gene>
<dbReference type="EMBL" id="CP062957">
    <property type="protein sequence ID" value="QOW64890.1"/>
    <property type="molecule type" value="Genomic_DNA"/>
</dbReference>
<dbReference type="InterPro" id="IPR027417">
    <property type="entry name" value="P-loop_NTPase"/>
</dbReference>
<organism evidence="2 3">
    <name type="scientific">Rothia amarae</name>
    <dbReference type="NCBI Taxonomy" id="169480"/>
    <lineage>
        <taxon>Bacteria</taxon>
        <taxon>Bacillati</taxon>
        <taxon>Actinomycetota</taxon>
        <taxon>Actinomycetes</taxon>
        <taxon>Micrococcales</taxon>
        <taxon>Micrococcaceae</taxon>
        <taxon>Rothia</taxon>
    </lineage>
</organism>